<keyword evidence="2" id="KW-1185">Reference proteome</keyword>
<accession>A0A182ZZW9</accession>
<dbReference type="WBParaSite" id="ECPE_0000025301-mRNA-1">
    <property type="protein sequence ID" value="ECPE_0000025301-mRNA-1"/>
    <property type="gene ID" value="ECPE_0000025301"/>
</dbReference>
<gene>
    <name evidence="1" type="ORF">ECPE_LOCUS254</name>
</gene>
<evidence type="ECO:0000313" key="1">
    <source>
        <dbReference type="EMBL" id="VDP20752.1"/>
    </source>
</evidence>
<organism evidence="3">
    <name type="scientific">Echinostoma caproni</name>
    <dbReference type="NCBI Taxonomy" id="27848"/>
    <lineage>
        <taxon>Eukaryota</taxon>
        <taxon>Metazoa</taxon>
        <taxon>Spiralia</taxon>
        <taxon>Lophotrochozoa</taxon>
        <taxon>Platyhelminthes</taxon>
        <taxon>Trematoda</taxon>
        <taxon>Digenea</taxon>
        <taxon>Plagiorchiida</taxon>
        <taxon>Echinostomata</taxon>
        <taxon>Echinostomatoidea</taxon>
        <taxon>Echinostomatidae</taxon>
        <taxon>Echinostoma</taxon>
    </lineage>
</organism>
<evidence type="ECO:0000313" key="3">
    <source>
        <dbReference type="WBParaSite" id="ECPE_0000025301-mRNA-1"/>
    </source>
</evidence>
<dbReference type="EMBL" id="UZAN01000809">
    <property type="protein sequence ID" value="VDP20752.1"/>
    <property type="molecule type" value="Genomic_DNA"/>
</dbReference>
<dbReference type="Proteomes" id="UP000272942">
    <property type="component" value="Unassembled WGS sequence"/>
</dbReference>
<dbReference type="AlphaFoldDB" id="A0A182ZZW9"/>
<reference evidence="1 2" key="2">
    <citation type="submission" date="2018-11" db="EMBL/GenBank/DDBJ databases">
        <authorList>
            <consortium name="Pathogen Informatics"/>
        </authorList>
    </citation>
    <scope>NUCLEOTIDE SEQUENCE [LARGE SCALE GENOMIC DNA]</scope>
    <source>
        <strain evidence="1 2">Egypt</strain>
    </source>
</reference>
<reference evidence="3" key="1">
    <citation type="submission" date="2016-06" db="UniProtKB">
        <authorList>
            <consortium name="WormBaseParasite"/>
        </authorList>
    </citation>
    <scope>IDENTIFICATION</scope>
</reference>
<name>A0A182ZZW9_9TREM</name>
<sequence length="103" mass="11299">MILGSLKPYQLLRNLQQELFPFNFDENLLRELWVQKLPKAVCMVLAPCVGCPLSVAAEVADNTVAFYSQGTPINSSTLVETADQSSAIGTRLAATSARRDRVE</sequence>
<dbReference type="OrthoDB" id="8066980at2759"/>
<evidence type="ECO:0000313" key="2">
    <source>
        <dbReference type="Proteomes" id="UP000272942"/>
    </source>
</evidence>
<protein>
    <submittedName>
        <fullName evidence="1 3">Uncharacterized protein</fullName>
    </submittedName>
</protein>
<proteinExistence type="predicted"/>